<feature type="compositionally biased region" description="Polar residues" evidence="1">
    <location>
        <begin position="944"/>
        <end position="953"/>
    </location>
</feature>
<feature type="region of interest" description="Disordered" evidence="1">
    <location>
        <begin position="1083"/>
        <end position="1112"/>
    </location>
</feature>
<feature type="compositionally biased region" description="Gly residues" evidence="1">
    <location>
        <begin position="1682"/>
        <end position="1691"/>
    </location>
</feature>
<feature type="region of interest" description="Disordered" evidence="1">
    <location>
        <begin position="1220"/>
        <end position="1291"/>
    </location>
</feature>
<proteinExistence type="predicted"/>
<feature type="region of interest" description="Disordered" evidence="1">
    <location>
        <begin position="848"/>
        <end position="903"/>
    </location>
</feature>
<evidence type="ECO:0000256" key="1">
    <source>
        <dbReference type="SAM" id="MobiDB-lite"/>
    </source>
</evidence>
<feature type="region of interest" description="Disordered" evidence="1">
    <location>
        <begin position="943"/>
        <end position="964"/>
    </location>
</feature>
<dbReference type="RefSeq" id="XP_017771326.1">
    <property type="nucleotide sequence ID" value="XM_017915837.1"/>
</dbReference>
<organism evidence="2 3">
    <name type="scientific">Nicrophorus vespilloides</name>
    <name type="common">Boreal carrion beetle</name>
    <dbReference type="NCBI Taxonomy" id="110193"/>
    <lineage>
        <taxon>Eukaryota</taxon>
        <taxon>Metazoa</taxon>
        <taxon>Ecdysozoa</taxon>
        <taxon>Arthropoda</taxon>
        <taxon>Hexapoda</taxon>
        <taxon>Insecta</taxon>
        <taxon>Pterygota</taxon>
        <taxon>Neoptera</taxon>
        <taxon>Endopterygota</taxon>
        <taxon>Coleoptera</taxon>
        <taxon>Polyphaga</taxon>
        <taxon>Staphyliniformia</taxon>
        <taxon>Silphidae</taxon>
        <taxon>Nicrophorinae</taxon>
        <taxon>Nicrophorus</taxon>
    </lineage>
</organism>
<feature type="region of interest" description="Disordered" evidence="1">
    <location>
        <begin position="1451"/>
        <end position="1499"/>
    </location>
</feature>
<dbReference type="GeneID" id="108558806"/>
<evidence type="ECO:0000313" key="2">
    <source>
        <dbReference type="Proteomes" id="UP000695000"/>
    </source>
</evidence>
<feature type="compositionally biased region" description="Basic and acidic residues" evidence="1">
    <location>
        <begin position="376"/>
        <end position="397"/>
    </location>
</feature>
<keyword evidence="2" id="KW-1185">Reference proteome</keyword>
<dbReference type="Proteomes" id="UP000695000">
    <property type="component" value="Unplaced"/>
</dbReference>
<feature type="compositionally biased region" description="Basic and acidic residues" evidence="1">
    <location>
        <begin position="861"/>
        <end position="885"/>
    </location>
</feature>
<accession>A0ABM1M9S6</accession>
<feature type="compositionally biased region" description="Basic and acidic residues" evidence="1">
    <location>
        <begin position="731"/>
        <end position="741"/>
    </location>
</feature>
<feature type="region of interest" description="Disordered" evidence="1">
    <location>
        <begin position="1682"/>
        <end position="1703"/>
    </location>
</feature>
<feature type="region of interest" description="Disordered" evidence="1">
    <location>
        <begin position="1576"/>
        <end position="1629"/>
    </location>
</feature>
<feature type="compositionally biased region" description="Polar residues" evidence="1">
    <location>
        <begin position="1584"/>
        <end position="1600"/>
    </location>
</feature>
<feature type="compositionally biased region" description="Basic and acidic residues" evidence="1">
    <location>
        <begin position="1270"/>
        <end position="1283"/>
    </location>
</feature>
<reference evidence="3" key="1">
    <citation type="submission" date="2025-08" db="UniProtKB">
        <authorList>
            <consortium name="RefSeq"/>
        </authorList>
    </citation>
    <scope>IDENTIFICATION</scope>
    <source>
        <tissue evidence="3">Whole Larva</tissue>
    </source>
</reference>
<feature type="region of interest" description="Disordered" evidence="1">
    <location>
        <begin position="365"/>
        <end position="423"/>
    </location>
</feature>
<feature type="compositionally biased region" description="Basic and acidic residues" evidence="1">
    <location>
        <begin position="763"/>
        <end position="780"/>
    </location>
</feature>
<sequence length="1723" mass="198518">MSKSNDPEVQDFLRTVLSHRADFRWIQGEASRFHRQDQILPLKGVPYKNKRAFYSSLTDYPPYANYGYRMSPKHDQFLIDRPMNDAYPYEEDAMKIYNKRSIFADDEDDYDNYSRKKRDLQYRKYDSPAERMLDEKLRLRNLLRKGGNRMNAKDFDQNMLVDIISDGEKGELEMPGNKYEFKTLAKRDCAEDPNEHDIKIGNDTLENPLGEFYYSIPHDILGMSQDLPDEPPSPNKTCIKYKKNVRQVRSINLDGLLNPRRKKQGKTIKIKIFDDGRLVKNIKKDDGTNSIVLTIKNDATTEQQLPTGDLSSRYLLELNRYSNKMNAPRITYDSIKDDDTLQKIDTILRNDEATLKLSAQIPVQLKQKPAQSISDIVRENSLHERSRKETRSDHPNSEEEPESYAYRPQPISNSNGNSPQISTNNAAAKLKENYSNKNHNFKKQAEDTFPTVQNRLEDQTEPTSAAEQRELGKINNKFQESSPMTDMVSTEKMIVIPFKKSADEEVLETDDDTDNKKRQMNRFHVKDSKDMIHTLRNKKQSSNENHVDAHLRDAENVLDKLKVDLEHTIKENLINKDVMPLDKSVALTEDNSDKGHLERSSLNSKLKNDLLDFLETDDETSNITDEEANEILDKLSENKRKKRNFDDLNLMSSQDFNDFLNSLEEKENVADPFEADYDLENNNERKGRSFNSRTLKSIELPRSRRERSLKDLLGMTNDEDYSEDRIDDYMDVKSKRSESHQKIKSKSKAKSKKSKYKKNNKKHKDEKVESVAKEEIDKTKKSSNSKKVKKDVEEVERLEEKLNIFTNNLDLLKKPDGKIEEKRDNENFIDANNARAVRRTSIFKKVDKEPKTNYLTQESDDNSKQDDDNKHIEENSKTNDDSNTKEDDENINSVAENVPRQVDETLGKAEEFDEHDGEDKVDNPVGNELDIIEKTQAILLHITNPPTDCSTSRGEYDDSDDMSSYDGKAIRHRDEGGLKVKHQRVFNLVDNAGDDVVGEIMRIVNNYKEKSLRSNKKNEKKVHEDEDENNLANQTGKDHMDRLHPKIVNMKTCHRRPGTDHNYHQKHTEDTEFVAPKPVKEAFTDLDGSTSNNKQEEEESFNIKRDLRNDENPMQFTPDSFESFKDVIEEKPDFSKNKLTIRLASNAERDKRYLKNLKKYKYKKRVKRDLDQDDDEIIDNLLSPMQPTKKRYRRFQNVYYNPYLYNNFLRYKLQTQNVSEEVTTHASSSNPSPEASGNGTTVMPPNGVNQTVAAGNETCPEDVTSNPLDKQTDKGKMSHEEKKKLKKNKKKMKDECLEEETYDLRHKGDENKSETEREKQLRIKNREKLKNDRMENRQKEKERLKTILNGHMINDILTNFDIKLKENGHLFERFSNSIGRQCIKDQVNVIEKRRDEQSKKDIKHAQLMLHQVIVMLNKIVADQVHRRTCLALPPILDSFLGTLATPSISTKSKQISEGYPLPEIHGKKPNSKNGKPDEKQGDFLFDHEDDGKPGSPNNEITMKKKIVLIKKLLNKYNNMSDSCQIKVEPVRDYLVEHLSMLEKLSKEKKTEVDEICTALPGFEGNCTTTTAGPAAVNHGHKEAGNSTEHAAGSSTVTGNETSSTVELTTTGTATTTTTTAASPHDSNPAARSYYNFEYPDRFRFLNNDKKILSDRYRKLVEAADSYRRKRQIEKRLVRLFGGGGGGGGESGGDADAVETREKKEVPDLRDIAFEAPIVYSLDD</sequence>
<gene>
    <name evidence="3" type="primary">LOC108558806</name>
</gene>
<feature type="region of interest" description="Disordered" evidence="1">
    <location>
        <begin position="1305"/>
        <end position="1324"/>
    </location>
</feature>
<protein>
    <submittedName>
        <fullName evidence="3">Leucine-rich repeat-containing protein DDB_G0290503</fullName>
    </submittedName>
</protein>
<feature type="compositionally biased region" description="Basic and acidic residues" evidence="1">
    <location>
        <begin position="1474"/>
        <end position="1492"/>
    </location>
</feature>
<feature type="compositionally biased region" description="Low complexity" evidence="1">
    <location>
        <begin position="1601"/>
        <end position="1622"/>
    </location>
</feature>
<feature type="region of interest" description="Disordered" evidence="1">
    <location>
        <begin position="731"/>
        <end position="794"/>
    </location>
</feature>
<feature type="compositionally biased region" description="Polar residues" evidence="1">
    <location>
        <begin position="410"/>
        <end position="423"/>
    </location>
</feature>
<feature type="compositionally biased region" description="Polar residues" evidence="1">
    <location>
        <begin position="1220"/>
        <end position="1253"/>
    </location>
</feature>
<name>A0ABM1M9S6_NICVS</name>
<feature type="compositionally biased region" description="Basic residues" evidence="1">
    <location>
        <begin position="742"/>
        <end position="762"/>
    </location>
</feature>
<feature type="region of interest" description="Disordered" evidence="1">
    <location>
        <begin position="1011"/>
        <end position="1038"/>
    </location>
</feature>
<evidence type="ECO:0000313" key="3">
    <source>
        <dbReference type="RefSeq" id="XP_017771326.1"/>
    </source>
</evidence>
<feature type="compositionally biased region" description="Basic and acidic residues" evidence="1">
    <location>
        <begin position="1101"/>
        <end position="1111"/>
    </location>
</feature>